<name>A0AAV4ZK85_9HYPH</name>
<comment type="caution">
    <text evidence="1">The sequence shown here is derived from an EMBL/GenBank/DDBJ whole genome shotgun (WGS) entry which is preliminary data.</text>
</comment>
<evidence type="ECO:0000313" key="1">
    <source>
        <dbReference type="EMBL" id="GJD88215.1"/>
    </source>
</evidence>
<proteinExistence type="predicted"/>
<dbReference type="EMBL" id="BPQO01000006">
    <property type="protein sequence ID" value="GJD88215.1"/>
    <property type="molecule type" value="Genomic_DNA"/>
</dbReference>
<sequence length="97" mass="9985">MTATKEGKLEGIQMEGSATAPIISFDEAPVFGLVPGIGRVTLAAYVQDYRPDGSVFQRQVAVAHLRGNANAYTALANAIAGMALLDAGGPKPEGPTN</sequence>
<dbReference type="Proteomes" id="UP001055247">
    <property type="component" value="Unassembled WGS sequence"/>
</dbReference>
<gene>
    <name evidence="1" type="ORF">BHAOGJBA_1728</name>
</gene>
<dbReference type="AlphaFoldDB" id="A0AAV4ZK85"/>
<reference evidence="1" key="2">
    <citation type="submission" date="2021-08" db="EMBL/GenBank/DDBJ databases">
        <authorList>
            <person name="Tani A."/>
            <person name="Ola A."/>
            <person name="Ogura Y."/>
            <person name="Katsura K."/>
            <person name="Hayashi T."/>
        </authorList>
    </citation>
    <scope>NUCLEOTIDE SEQUENCE</scope>
    <source>
        <strain evidence="1">DSM 16372</strain>
    </source>
</reference>
<reference evidence="1" key="1">
    <citation type="journal article" date="2016" name="Front. Microbiol.">
        <title>Genome Sequence of the Piezophilic, Mesophilic Sulfate-Reducing Bacterium Desulfovibrio indicus J2T.</title>
        <authorList>
            <person name="Cao J."/>
            <person name="Maignien L."/>
            <person name="Shao Z."/>
            <person name="Alain K."/>
            <person name="Jebbar M."/>
        </authorList>
    </citation>
    <scope>NUCLEOTIDE SEQUENCE</scope>
    <source>
        <strain evidence="1">DSM 16372</strain>
    </source>
</reference>
<accession>A0AAV4ZK85</accession>
<keyword evidence="2" id="KW-1185">Reference proteome</keyword>
<evidence type="ECO:0000313" key="2">
    <source>
        <dbReference type="Proteomes" id="UP001055247"/>
    </source>
</evidence>
<protein>
    <submittedName>
        <fullName evidence="1">Uncharacterized protein</fullName>
    </submittedName>
</protein>
<organism evidence="1 2">
    <name type="scientific">Methylobacterium hispanicum</name>
    <dbReference type="NCBI Taxonomy" id="270350"/>
    <lineage>
        <taxon>Bacteria</taxon>
        <taxon>Pseudomonadati</taxon>
        <taxon>Pseudomonadota</taxon>
        <taxon>Alphaproteobacteria</taxon>
        <taxon>Hyphomicrobiales</taxon>
        <taxon>Methylobacteriaceae</taxon>
        <taxon>Methylobacterium</taxon>
    </lineage>
</organism>